<evidence type="ECO:0000313" key="1">
    <source>
        <dbReference type="EMBL" id="EER36351.1"/>
    </source>
</evidence>
<proteinExistence type="predicted"/>
<protein>
    <submittedName>
        <fullName evidence="1">Uncharacterized protein</fullName>
    </submittedName>
</protein>
<accession>C6HTJ9</accession>
<dbReference type="EMBL" id="GG692462">
    <property type="protein sequence ID" value="EER36351.1"/>
    <property type="molecule type" value="Genomic_DNA"/>
</dbReference>
<evidence type="ECO:0000313" key="2">
    <source>
        <dbReference type="Proteomes" id="UP000002624"/>
    </source>
</evidence>
<feature type="non-terminal residue" evidence="1">
    <location>
        <position position="1"/>
    </location>
</feature>
<name>C6HTJ9_AJECH</name>
<dbReference type="VEuPathDB" id="FungiDB:HCDG_09530"/>
<sequence length="95" mass="10726">AEHIETKLRVFQTHGLELLLCLVAQHMAPSSPKGRNWFPNSDIVRWGVAIHISCICDFSLRCAVDVMDLAAELLCQGVYARMLQQLIASVIDFWN</sequence>
<dbReference type="AlphaFoldDB" id="C6HTJ9"/>
<dbReference type="Proteomes" id="UP000002624">
    <property type="component" value="Unassembled WGS sequence"/>
</dbReference>
<gene>
    <name evidence="1" type="ORF">HCDG_09530</name>
</gene>
<dbReference type="HOGENOM" id="CLU_2378313_0_0_1"/>
<organism evidence="1 2">
    <name type="scientific">Ajellomyces capsulatus (strain H143)</name>
    <name type="common">Darling's disease fungus</name>
    <name type="synonym">Histoplasma capsulatum</name>
    <dbReference type="NCBI Taxonomy" id="544712"/>
    <lineage>
        <taxon>Eukaryota</taxon>
        <taxon>Fungi</taxon>
        <taxon>Dikarya</taxon>
        <taxon>Ascomycota</taxon>
        <taxon>Pezizomycotina</taxon>
        <taxon>Eurotiomycetes</taxon>
        <taxon>Eurotiomycetidae</taxon>
        <taxon>Onygenales</taxon>
        <taxon>Ajellomycetaceae</taxon>
        <taxon>Histoplasma</taxon>
    </lineage>
</organism>
<reference evidence="2" key="1">
    <citation type="submission" date="2009-05" db="EMBL/GenBank/DDBJ databases">
        <title>The genome sequence of Ajellomyces capsulatus strain H143.</title>
        <authorList>
            <person name="Champion M."/>
            <person name="Cuomo C.A."/>
            <person name="Ma L.-J."/>
            <person name="Henn M.R."/>
            <person name="Sil A."/>
            <person name="Goldman B."/>
            <person name="Young S.K."/>
            <person name="Kodira C.D."/>
            <person name="Zeng Q."/>
            <person name="Koehrsen M."/>
            <person name="Alvarado L."/>
            <person name="Berlin A.M."/>
            <person name="Borenstein D."/>
            <person name="Chen Z."/>
            <person name="Engels R."/>
            <person name="Freedman E."/>
            <person name="Gellesch M."/>
            <person name="Goldberg J."/>
            <person name="Griggs A."/>
            <person name="Gujja S."/>
            <person name="Heiman D.I."/>
            <person name="Hepburn T.A."/>
            <person name="Howarth C."/>
            <person name="Jen D."/>
            <person name="Larson L."/>
            <person name="Lewis B."/>
            <person name="Mehta T."/>
            <person name="Park D."/>
            <person name="Pearson M."/>
            <person name="Roberts A."/>
            <person name="Saif S."/>
            <person name="Shea T.D."/>
            <person name="Shenoy N."/>
            <person name="Sisk P."/>
            <person name="Stolte C."/>
            <person name="Sykes S."/>
            <person name="Walk T."/>
            <person name="White J."/>
            <person name="Yandava C."/>
            <person name="Klein B."/>
            <person name="McEwen J.G."/>
            <person name="Puccia R."/>
            <person name="Goldman G.H."/>
            <person name="Felipe M.S."/>
            <person name="Nino-Vega G."/>
            <person name="San-Blas G."/>
            <person name="Taylor J.W."/>
            <person name="Mendoza L."/>
            <person name="Galagan J.E."/>
            <person name="Nusbaum C."/>
            <person name="Birren B.W."/>
        </authorList>
    </citation>
    <scope>NUCLEOTIDE SEQUENCE [LARGE SCALE GENOMIC DNA]</scope>
    <source>
        <strain evidence="2">H143</strain>
    </source>
</reference>